<accession>A0A518HDX2</accession>
<dbReference type="KEGG" id="tpla:ElP_68660"/>
<feature type="region of interest" description="Disordered" evidence="1">
    <location>
        <begin position="146"/>
        <end position="166"/>
    </location>
</feature>
<name>A0A518HDX2_9BACT</name>
<dbReference type="EMBL" id="CP036426">
    <property type="protein sequence ID" value="QDV38906.1"/>
    <property type="molecule type" value="Genomic_DNA"/>
</dbReference>
<evidence type="ECO:0000256" key="1">
    <source>
        <dbReference type="SAM" id="MobiDB-lite"/>
    </source>
</evidence>
<evidence type="ECO:0000313" key="2">
    <source>
        <dbReference type="EMBL" id="QDV38906.1"/>
    </source>
</evidence>
<protein>
    <submittedName>
        <fullName evidence="2">Uncharacterized protein</fullName>
    </submittedName>
</protein>
<organism evidence="2 3">
    <name type="scientific">Tautonia plasticadhaerens</name>
    <dbReference type="NCBI Taxonomy" id="2527974"/>
    <lineage>
        <taxon>Bacteria</taxon>
        <taxon>Pseudomonadati</taxon>
        <taxon>Planctomycetota</taxon>
        <taxon>Planctomycetia</taxon>
        <taxon>Isosphaerales</taxon>
        <taxon>Isosphaeraceae</taxon>
        <taxon>Tautonia</taxon>
    </lineage>
</organism>
<dbReference type="RefSeq" id="WP_145277761.1">
    <property type="nucleotide sequence ID" value="NZ_CP036426.1"/>
</dbReference>
<feature type="compositionally biased region" description="Acidic residues" evidence="1">
    <location>
        <begin position="1"/>
        <end position="18"/>
    </location>
</feature>
<reference evidence="2 3" key="1">
    <citation type="submission" date="2019-02" db="EMBL/GenBank/DDBJ databases">
        <title>Deep-cultivation of Planctomycetes and their phenomic and genomic characterization uncovers novel biology.</title>
        <authorList>
            <person name="Wiegand S."/>
            <person name="Jogler M."/>
            <person name="Boedeker C."/>
            <person name="Pinto D."/>
            <person name="Vollmers J."/>
            <person name="Rivas-Marin E."/>
            <person name="Kohn T."/>
            <person name="Peeters S.H."/>
            <person name="Heuer A."/>
            <person name="Rast P."/>
            <person name="Oberbeckmann S."/>
            <person name="Bunk B."/>
            <person name="Jeske O."/>
            <person name="Meyerdierks A."/>
            <person name="Storesund J.E."/>
            <person name="Kallscheuer N."/>
            <person name="Luecker S."/>
            <person name="Lage O.M."/>
            <person name="Pohl T."/>
            <person name="Merkel B.J."/>
            <person name="Hornburger P."/>
            <person name="Mueller R.-W."/>
            <person name="Bruemmer F."/>
            <person name="Labrenz M."/>
            <person name="Spormann A.M."/>
            <person name="Op den Camp H."/>
            <person name="Overmann J."/>
            <person name="Amann R."/>
            <person name="Jetten M.S.M."/>
            <person name="Mascher T."/>
            <person name="Medema M.H."/>
            <person name="Devos D.P."/>
            <person name="Kaster A.-K."/>
            <person name="Ovreas L."/>
            <person name="Rohde M."/>
            <person name="Galperin M.Y."/>
            <person name="Jogler C."/>
        </authorList>
    </citation>
    <scope>NUCLEOTIDE SEQUENCE [LARGE SCALE GENOMIC DNA]</scope>
    <source>
        <strain evidence="2 3">ElP</strain>
    </source>
</reference>
<sequence length="198" mass="21490">MATDDDLGPLLDDDEDEAGPWGPEGDPRHLLPHVFARRALPDLLFHDPLVSLAMLGREDAGDTLRDFWDFVRERVDPGHDSPEPGPDAFSVRAFRLDGFVVALIRLPEPEQPPGAYFAAFAVAVDPEALDPVRPPDTPPPARYLTLEKTPPLGPDSPGAVLRGRAPDGTHRDLGLLIPPDLDAFADAVVEHLLGRPDS</sequence>
<feature type="region of interest" description="Disordered" evidence="1">
    <location>
        <begin position="1"/>
        <end position="28"/>
    </location>
</feature>
<dbReference type="Proteomes" id="UP000317835">
    <property type="component" value="Chromosome"/>
</dbReference>
<proteinExistence type="predicted"/>
<dbReference type="AlphaFoldDB" id="A0A518HDX2"/>
<evidence type="ECO:0000313" key="3">
    <source>
        <dbReference type="Proteomes" id="UP000317835"/>
    </source>
</evidence>
<keyword evidence="3" id="KW-1185">Reference proteome</keyword>
<dbReference type="OrthoDB" id="4543721at2"/>
<gene>
    <name evidence="2" type="ORF">ElP_68660</name>
</gene>